<evidence type="ECO:0000313" key="3">
    <source>
        <dbReference type="Proteomes" id="UP000585474"/>
    </source>
</evidence>
<dbReference type="OrthoDB" id="1721512at2759"/>
<evidence type="ECO:0000313" key="2">
    <source>
        <dbReference type="EMBL" id="GFY97097.1"/>
    </source>
</evidence>
<dbReference type="Proteomes" id="UP000585474">
    <property type="component" value="Unassembled WGS sequence"/>
</dbReference>
<feature type="compositionally biased region" description="Polar residues" evidence="1">
    <location>
        <begin position="21"/>
        <end position="36"/>
    </location>
</feature>
<evidence type="ECO:0000256" key="1">
    <source>
        <dbReference type="SAM" id="MobiDB-lite"/>
    </source>
</evidence>
<keyword evidence="2" id="KW-0418">Kinase</keyword>
<name>A0A7J0FGQ4_9ERIC</name>
<gene>
    <name evidence="2" type="ORF">Acr_11g0014030</name>
</gene>
<keyword evidence="3" id="KW-1185">Reference proteome</keyword>
<feature type="region of interest" description="Disordered" evidence="1">
    <location>
        <begin position="16"/>
        <end position="41"/>
    </location>
</feature>
<proteinExistence type="predicted"/>
<sequence>MKKISIITAPRFRCFDPANSHPPTSIPTNHSESDGNATPDMARASGYQAKIVTGDAGYVLEDVPHLSDHILDLPVSLSLSYCLYVRGYYFFVKWSSGIQSKE</sequence>
<organism evidence="2 3">
    <name type="scientific">Actinidia rufa</name>
    <dbReference type="NCBI Taxonomy" id="165716"/>
    <lineage>
        <taxon>Eukaryota</taxon>
        <taxon>Viridiplantae</taxon>
        <taxon>Streptophyta</taxon>
        <taxon>Embryophyta</taxon>
        <taxon>Tracheophyta</taxon>
        <taxon>Spermatophyta</taxon>
        <taxon>Magnoliopsida</taxon>
        <taxon>eudicotyledons</taxon>
        <taxon>Gunneridae</taxon>
        <taxon>Pentapetalae</taxon>
        <taxon>asterids</taxon>
        <taxon>Ericales</taxon>
        <taxon>Actinidiaceae</taxon>
        <taxon>Actinidia</taxon>
    </lineage>
</organism>
<dbReference type="AlphaFoldDB" id="A0A7J0FGQ4"/>
<protein>
    <submittedName>
        <fullName evidence="2">Phosphofructokinase 6</fullName>
    </submittedName>
</protein>
<accession>A0A7J0FGQ4</accession>
<dbReference type="EMBL" id="BJWL01000011">
    <property type="protein sequence ID" value="GFY97097.1"/>
    <property type="molecule type" value="Genomic_DNA"/>
</dbReference>
<reference evidence="2 3" key="1">
    <citation type="submission" date="2019-07" db="EMBL/GenBank/DDBJ databases">
        <title>De Novo Assembly of kiwifruit Actinidia rufa.</title>
        <authorList>
            <person name="Sugita-Konishi S."/>
            <person name="Sato K."/>
            <person name="Mori E."/>
            <person name="Abe Y."/>
            <person name="Kisaki G."/>
            <person name="Hamano K."/>
            <person name="Suezawa K."/>
            <person name="Otani M."/>
            <person name="Fukuda T."/>
            <person name="Manabe T."/>
            <person name="Gomi K."/>
            <person name="Tabuchi M."/>
            <person name="Akimitsu K."/>
            <person name="Kataoka I."/>
        </authorList>
    </citation>
    <scope>NUCLEOTIDE SEQUENCE [LARGE SCALE GENOMIC DNA]</scope>
    <source>
        <strain evidence="3">cv. Fuchu</strain>
    </source>
</reference>
<dbReference type="GO" id="GO:0016301">
    <property type="term" value="F:kinase activity"/>
    <property type="evidence" value="ECO:0007669"/>
    <property type="project" value="UniProtKB-KW"/>
</dbReference>
<keyword evidence="2" id="KW-0808">Transferase</keyword>
<comment type="caution">
    <text evidence="2">The sequence shown here is derived from an EMBL/GenBank/DDBJ whole genome shotgun (WGS) entry which is preliminary data.</text>
</comment>